<dbReference type="GO" id="GO:0046872">
    <property type="term" value="F:metal ion binding"/>
    <property type="evidence" value="ECO:0007669"/>
    <property type="project" value="UniProtKB-KW"/>
</dbReference>
<dbReference type="PANTHER" id="PTHR43452:SF6">
    <property type="entry name" value="PYRUVATE DECARBOXYLASE 2"/>
    <property type="match status" value="1"/>
</dbReference>
<reference evidence="6 7" key="1">
    <citation type="journal article" date="2020" name="Nat. Food">
        <title>A phased Vanilla planifolia genome enables genetic improvement of flavour and production.</title>
        <authorList>
            <person name="Hasing T."/>
            <person name="Tang H."/>
            <person name="Brym M."/>
            <person name="Khazi F."/>
            <person name="Huang T."/>
            <person name="Chambers A.H."/>
        </authorList>
    </citation>
    <scope>NUCLEOTIDE SEQUENCE [LARGE SCALE GENOMIC DNA]</scope>
    <source>
        <tissue evidence="6">Leaf</tissue>
    </source>
</reference>
<dbReference type="OrthoDB" id="3970464at2759"/>
<proteinExistence type="inferred from homology"/>
<comment type="similarity">
    <text evidence="2">Belongs to the TPP enzyme family.</text>
</comment>
<sequence length="104" mass="11745">MGDIQQRRRSTMVRIMSSKTGTTLPWLKPYTMGRANAEQKGCDGVLLQVKCEEELKEAIKTVMGEKKDCLSLIEVIVHKDDTSKELLGWGLRLFVANSRPPKPQ</sequence>
<dbReference type="EMBL" id="JADCNM010000009">
    <property type="protein sequence ID" value="KAG0469071.1"/>
    <property type="molecule type" value="Genomic_DNA"/>
</dbReference>
<evidence type="ECO:0000256" key="2">
    <source>
        <dbReference type="ARBA" id="ARBA00007812"/>
    </source>
</evidence>
<name>A0A835Q9R1_VANPL</name>
<organism evidence="6 7">
    <name type="scientific">Vanilla planifolia</name>
    <name type="common">Vanilla</name>
    <dbReference type="NCBI Taxonomy" id="51239"/>
    <lineage>
        <taxon>Eukaryota</taxon>
        <taxon>Viridiplantae</taxon>
        <taxon>Streptophyta</taxon>
        <taxon>Embryophyta</taxon>
        <taxon>Tracheophyta</taxon>
        <taxon>Spermatophyta</taxon>
        <taxon>Magnoliopsida</taxon>
        <taxon>Liliopsida</taxon>
        <taxon>Asparagales</taxon>
        <taxon>Orchidaceae</taxon>
        <taxon>Vanilloideae</taxon>
        <taxon>Vanilleae</taxon>
        <taxon>Vanilla</taxon>
    </lineage>
</organism>
<dbReference type="GO" id="GO:0000949">
    <property type="term" value="P:aromatic amino acid family catabolic process to alcohol via Ehrlich pathway"/>
    <property type="evidence" value="ECO:0007669"/>
    <property type="project" value="TreeGrafter"/>
</dbReference>
<dbReference type="PANTHER" id="PTHR43452">
    <property type="entry name" value="PYRUVATE DECARBOXYLASE"/>
    <property type="match status" value="1"/>
</dbReference>
<dbReference type="GO" id="GO:0004737">
    <property type="term" value="F:pyruvate decarboxylase activity"/>
    <property type="evidence" value="ECO:0007669"/>
    <property type="project" value="TreeGrafter"/>
</dbReference>
<keyword evidence="3" id="KW-0479">Metal-binding</keyword>
<comment type="cofactor">
    <cofactor evidence="1">
        <name>thiamine diphosphate</name>
        <dbReference type="ChEBI" id="CHEBI:58937"/>
    </cofactor>
</comment>
<dbReference type="Gene3D" id="3.40.50.970">
    <property type="match status" value="1"/>
</dbReference>
<dbReference type="AlphaFoldDB" id="A0A835Q9R1"/>
<dbReference type="Proteomes" id="UP000639772">
    <property type="component" value="Chromosome 9"/>
</dbReference>
<evidence type="ECO:0000256" key="3">
    <source>
        <dbReference type="ARBA" id="ARBA00022723"/>
    </source>
</evidence>
<evidence type="ECO:0000313" key="7">
    <source>
        <dbReference type="Proteomes" id="UP000639772"/>
    </source>
</evidence>
<evidence type="ECO:0000256" key="5">
    <source>
        <dbReference type="ARBA" id="ARBA00023052"/>
    </source>
</evidence>
<evidence type="ECO:0000313" key="6">
    <source>
        <dbReference type="EMBL" id="KAG0469071.1"/>
    </source>
</evidence>
<comment type="caution">
    <text evidence="6">The sequence shown here is derived from an EMBL/GenBank/DDBJ whole genome shotgun (WGS) entry which is preliminary data.</text>
</comment>
<keyword evidence="4" id="KW-0460">Magnesium</keyword>
<keyword evidence="5" id="KW-0786">Thiamine pyrophosphate</keyword>
<gene>
    <name evidence="6" type="ORF">HPP92_018399</name>
</gene>
<evidence type="ECO:0000256" key="1">
    <source>
        <dbReference type="ARBA" id="ARBA00001964"/>
    </source>
</evidence>
<dbReference type="InterPro" id="IPR012110">
    <property type="entry name" value="PDC/IPDC-like"/>
</dbReference>
<accession>A0A835Q9R1</accession>
<evidence type="ECO:0000256" key="4">
    <source>
        <dbReference type="ARBA" id="ARBA00022842"/>
    </source>
</evidence>
<dbReference type="GO" id="GO:0005829">
    <property type="term" value="C:cytosol"/>
    <property type="evidence" value="ECO:0007669"/>
    <property type="project" value="TreeGrafter"/>
</dbReference>
<protein>
    <submittedName>
        <fullName evidence="6">Uncharacterized protein</fullName>
    </submittedName>
</protein>